<name>A0ABX7NZ88_9BACT</name>
<dbReference type="CDD" id="cd15777">
    <property type="entry name" value="CRBN_C_like"/>
    <property type="match status" value="1"/>
</dbReference>
<dbReference type="PROSITE" id="PS51788">
    <property type="entry name" value="CULT"/>
    <property type="match status" value="1"/>
</dbReference>
<dbReference type="EMBL" id="CP071090">
    <property type="protein sequence ID" value="QSQ23736.1"/>
    <property type="molecule type" value="Genomic_DNA"/>
</dbReference>
<proteinExistence type="predicted"/>
<feature type="domain" description="CULT" evidence="2">
    <location>
        <begin position="39"/>
        <end position="139"/>
    </location>
</feature>
<reference evidence="3 4" key="1">
    <citation type="submission" date="2021-02" db="EMBL/GenBank/DDBJ databases">
        <title>De Novo genome assembly of isolated myxobacteria.</title>
        <authorList>
            <person name="Stevens D.C."/>
        </authorList>
    </citation>
    <scope>NUCLEOTIDE SEQUENCE [LARGE SCALE GENOMIC DNA]</scope>
    <source>
        <strain evidence="4">SCPEA02</strain>
    </source>
</reference>
<evidence type="ECO:0000259" key="2">
    <source>
        <dbReference type="PROSITE" id="PS51788"/>
    </source>
</evidence>
<dbReference type="Gene3D" id="2.170.150.20">
    <property type="entry name" value="Peptide methionine sulfoxide reductase"/>
    <property type="match status" value="1"/>
</dbReference>
<gene>
    <name evidence="3" type="ORF">JY651_01750</name>
</gene>
<dbReference type="InterPro" id="IPR034750">
    <property type="entry name" value="CULT"/>
</dbReference>
<evidence type="ECO:0000256" key="1">
    <source>
        <dbReference type="SAM" id="MobiDB-lite"/>
    </source>
</evidence>
<dbReference type="Proteomes" id="UP000662747">
    <property type="component" value="Chromosome"/>
</dbReference>
<evidence type="ECO:0000313" key="4">
    <source>
        <dbReference type="Proteomes" id="UP000662747"/>
    </source>
</evidence>
<organism evidence="3 4">
    <name type="scientific">Pyxidicoccus parkwayensis</name>
    <dbReference type="NCBI Taxonomy" id="2813578"/>
    <lineage>
        <taxon>Bacteria</taxon>
        <taxon>Pseudomonadati</taxon>
        <taxon>Myxococcota</taxon>
        <taxon>Myxococcia</taxon>
        <taxon>Myxococcales</taxon>
        <taxon>Cystobacterineae</taxon>
        <taxon>Myxococcaceae</taxon>
        <taxon>Pyxidicoccus</taxon>
    </lineage>
</organism>
<sequence>MMQAAGHGTAWKLKGTASGSEPGAPESKAEESLETREPEAPLCCARCGHVVTRERHRTAFNGRHSHTRVNPFGIVFHFGCFAEAEGCSADGFPTMEATWFPGYAWQVAHCAACRTHLGWVFRGQGDFFGLLLDRLTLPS</sequence>
<evidence type="ECO:0000313" key="3">
    <source>
        <dbReference type="EMBL" id="QSQ23736.1"/>
    </source>
</evidence>
<feature type="region of interest" description="Disordered" evidence="1">
    <location>
        <begin position="1"/>
        <end position="37"/>
    </location>
</feature>
<accession>A0ABX7NZ88</accession>
<protein>
    <recommendedName>
        <fullName evidence="2">CULT domain-containing protein</fullName>
    </recommendedName>
</protein>
<dbReference type="RefSeq" id="WP_206725307.1">
    <property type="nucleotide sequence ID" value="NZ_CP071090.1"/>
</dbReference>
<keyword evidence="4" id="KW-1185">Reference proteome</keyword>
<feature type="compositionally biased region" description="Basic and acidic residues" evidence="1">
    <location>
        <begin position="27"/>
        <end position="37"/>
    </location>
</feature>